<dbReference type="Gene3D" id="3.30.420.10">
    <property type="entry name" value="Ribonuclease H-like superfamily/Ribonuclease H"/>
    <property type="match status" value="1"/>
</dbReference>
<protein>
    <submittedName>
        <fullName evidence="2">Ribonuclease H</fullName>
    </submittedName>
</protein>
<proteinExistence type="predicted"/>
<dbReference type="SUPFAM" id="SSF53098">
    <property type="entry name" value="Ribonuclease H-like"/>
    <property type="match status" value="1"/>
</dbReference>
<evidence type="ECO:0000313" key="2">
    <source>
        <dbReference type="EMBL" id="ONN26445.1"/>
    </source>
</evidence>
<comment type="caution">
    <text evidence="2">The sequence shown here is derived from an EMBL/GenBank/DDBJ whole genome shotgun (WGS) entry which is preliminary data.</text>
</comment>
<dbReference type="Proteomes" id="UP000242616">
    <property type="component" value="Unassembled WGS sequence"/>
</dbReference>
<name>A0ABX3IF46_9BACT</name>
<keyword evidence="3" id="KW-1185">Reference proteome</keyword>
<accession>A0ABX3IF46</accession>
<dbReference type="InterPro" id="IPR012337">
    <property type="entry name" value="RNaseH-like_sf"/>
</dbReference>
<dbReference type="InterPro" id="IPR036397">
    <property type="entry name" value="RNaseH_sf"/>
</dbReference>
<evidence type="ECO:0000259" key="1">
    <source>
        <dbReference type="PROSITE" id="PS50879"/>
    </source>
</evidence>
<dbReference type="Pfam" id="PF00075">
    <property type="entry name" value="RNase_H"/>
    <property type="match status" value="1"/>
</dbReference>
<feature type="domain" description="RNase H type-1" evidence="1">
    <location>
        <begin position="1"/>
        <end position="132"/>
    </location>
</feature>
<gene>
    <name evidence="2" type="ORF">XJ44_09005</name>
</gene>
<reference evidence="2 3" key="1">
    <citation type="submission" date="2015-06" db="EMBL/GenBank/DDBJ databases">
        <title>Genome sequencing of Thermotogales isolates from hydrothermal vents.</title>
        <authorList>
            <person name="Haverkamp T.H."/>
            <person name="Kublanov I.V."/>
            <person name="Nesbo C.L."/>
        </authorList>
    </citation>
    <scope>NUCLEOTIDE SEQUENCE [LARGE SCALE GENOMIC DNA]</scope>
    <source>
        <strain evidence="3">ik275mar</strain>
    </source>
</reference>
<dbReference type="EMBL" id="LBFC01000024">
    <property type="protein sequence ID" value="ONN26445.1"/>
    <property type="molecule type" value="Genomic_DNA"/>
</dbReference>
<dbReference type="InterPro" id="IPR002156">
    <property type="entry name" value="RNaseH_domain"/>
</dbReference>
<dbReference type="RefSeq" id="WP_077198813.1">
    <property type="nucleotide sequence ID" value="NZ_LBFC01000024.1"/>
</dbReference>
<dbReference type="PROSITE" id="PS50879">
    <property type="entry name" value="RNASE_H_1"/>
    <property type="match status" value="1"/>
</dbReference>
<organism evidence="2 3">
    <name type="scientific">Thermosipho affectus</name>
    <dbReference type="NCBI Taxonomy" id="660294"/>
    <lineage>
        <taxon>Bacteria</taxon>
        <taxon>Thermotogati</taxon>
        <taxon>Thermotogota</taxon>
        <taxon>Thermotogae</taxon>
        <taxon>Thermotogales</taxon>
        <taxon>Fervidobacteriaceae</taxon>
        <taxon>Thermosipho</taxon>
    </lineage>
</organism>
<evidence type="ECO:0000313" key="3">
    <source>
        <dbReference type="Proteomes" id="UP000242616"/>
    </source>
</evidence>
<sequence length="150" mass="17272">MTIYVDGSYSNTYQVASCAFCVVKDGEIIDVRKKAKRIKKGNSVVSELLGVVMALKYCKLKGISQVTIVHDYNEIPMFASSYRRTKNHIVNNYIKELIKLKNQIDVSFKKVKAHTNDKFNNLVDKLSRENLRNYIEKELPKILKGQLKKN</sequence>